<evidence type="ECO:0000313" key="3">
    <source>
        <dbReference type="Proteomes" id="UP001589532"/>
    </source>
</evidence>
<evidence type="ECO:0000313" key="2">
    <source>
        <dbReference type="EMBL" id="MFB9626525.1"/>
    </source>
</evidence>
<reference evidence="2 3" key="1">
    <citation type="submission" date="2024-09" db="EMBL/GenBank/DDBJ databases">
        <authorList>
            <person name="Sun Q."/>
            <person name="Mori K."/>
        </authorList>
    </citation>
    <scope>NUCLEOTIDE SEQUENCE [LARGE SCALE GENOMIC DNA]</scope>
    <source>
        <strain evidence="2 3">JCM 3143</strain>
    </source>
</reference>
<dbReference type="Proteomes" id="UP001589532">
    <property type="component" value="Unassembled WGS sequence"/>
</dbReference>
<dbReference type="RefSeq" id="WP_345001040.1">
    <property type="nucleotide sequence ID" value="NZ_BAAAXV010000009.1"/>
</dbReference>
<feature type="region of interest" description="Disordered" evidence="1">
    <location>
        <begin position="169"/>
        <end position="191"/>
    </location>
</feature>
<accession>A0ABV5S4L7</accession>
<evidence type="ECO:0000256" key="1">
    <source>
        <dbReference type="SAM" id="MobiDB-lite"/>
    </source>
</evidence>
<feature type="region of interest" description="Disordered" evidence="1">
    <location>
        <begin position="1"/>
        <end position="25"/>
    </location>
</feature>
<sequence length="241" mass="26151">MTAVSMLPATGHPASAEAARPAERPAGRQVVAMLRDSGGYIRPGFKAIDPPEIIVYGNGLAVADADRRLRLTSADVSALVRSLRKDLDDQPRTPTPSGPRVYDATTTTLGVWTGGSTLRTVSAYALGFGGKRYPDALYRAQRTLTTLADRVRREGSAYSADRVRLVAERSSERKADAPWPSSIRQPAKGEPDVLVRKLTGRQAKAAIRSVKRVKGPGGWPLYRDGHGQVYAVTWRFLLPSE</sequence>
<organism evidence="2 3">
    <name type="scientific">Nonomuraea helvata</name>
    <dbReference type="NCBI Taxonomy" id="37484"/>
    <lineage>
        <taxon>Bacteria</taxon>
        <taxon>Bacillati</taxon>
        <taxon>Actinomycetota</taxon>
        <taxon>Actinomycetes</taxon>
        <taxon>Streptosporangiales</taxon>
        <taxon>Streptosporangiaceae</taxon>
        <taxon>Nonomuraea</taxon>
    </lineage>
</organism>
<dbReference type="EMBL" id="JBHMBW010000023">
    <property type="protein sequence ID" value="MFB9626525.1"/>
    <property type="molecule type" value="Genomic_DNA"/>
</dbReference>
<gene>
    <name evidence="2" type="ORF">ACFFSA_25855</name>
</gene>
<keyword evidence="3" id="KW-1185">Reference proteome</keyword>
<name>A0ABV5S4L7_9ACTN</name>
<comment type="caution">
    <text evidence="2">The sequence shown here is derived from an EMBL/GenBank/DDBJ whole genome shotgun (WGS) entry which is preliminary data.</text>
</comment>
<protein>
    <submittedName>
        <fullName evidence="2">Uncharacterized protein</fullName>
    </submittedName>
</protein>
<proteinExistence type="predicted"/>